<dbReference type="InterPro" id="IPR036667">
    <property type="entry name" value="PTS_IIB_sorbose-sp_sf"/>
</dbReference>
<keyword evidence="6" id="KW-0598">Phosphotransferase system</keyword>
<keyword evidence="2" id="KW-0813">Transport</keyword>
<dbReference type="OrthoDB" id="9788818at2"/>
<dbReference type="Proteomes" id="UP000295188">
    <property type="component" value="Unassembled WGS sequence"/>
</dbReference>
<organism evidence="11 12">
    <name type="scientific">Pectinatus cerevisiiphilus</name>
    <dbReference type="NCBI Taxonomy" id="86956"/>
    <lineage>
        <taxon>Bacteria</taxon>
        <taxon>Bacillati</taxon>
        <taxon>Bacillota</taxon>
        <taxon>Negativicutes</taxon>
        <taxon>Selenomonadales</taxon>
        <taxon>Selenomonadaceae</taxon>
        <taxon>Pectinatus</taxon>
    </lineage>
</organism>
<dbReference type="NCBIfam" id="TIGR00854">
    <property type="entry name" value="pts-sorbose"/>
    <property type="match status" value="1"/>
</dbReference>
<keyword evidence="3" id="KW-0963">Cytoplasm</keyword>
<evidence type="ECO:0000256" key="1">
    <source>
        <dbReference type="ARBA" id="ARBA00004496"/>
    </source>
</evidence>
<dbReference type="CDD" id="cd00001">
    <property type="entry name" value="PTS_IIB_man"/>
    <property type="match status" value="1"/>
</dbReference>
<dbReference type="GO" id="GO:0008982">
    <property type="term" value="F:protein-N(PI)-phosphohistidine-sugar phosphotransferase activity"/>
    <property type="evidence" value="ECO:0007669"/>
    <property type="project" value="InterPro"/>
</dbReference>
<feature type="modified residue" description="N6-acetyllysine" evidence="9">
    <location>
        <position position="73"/>
    </location>
</feature>
<keyword evidence="5" id="KW-0808">Transferase</keyword>
<keyword evidence="7" id="KW-0418">Kinase</keyword>
<dbReference type="GO" id="GO:0005737">
    <property type="term" value="C:cytoplasm"/>
    <property type="evidence" value="ECO:0007669"/>
    <property type="project" value="UniProtKB-SubCell"/>
</dbReference>
<evidence type="ECO:0000256" key="8">
    <source>
        <dbReference type="PIRSR" id="PIRSR618455-1"/>
    </source>
</evidence>
<dbReference type="PROSITE" id="PS51101">
    <property type="entry name" value="PTS_EIIB_TYPE_4"/>
    <property type="match status" value="1"/>
</dbReference>
<evidence type="ECO:0000256" key="7">
    <source>
        <dbReference type="ARBA" id="ARBA00022777"/>
    </source>
</evidence>
<evidence type="ECO:0000256" key="9">
    <source>
        <dbReference type="PIRSR" id="PIRSR618455-2"/>
    </source>
</evidence>
<evidence type="ECO:0000256" key="3">
    <source>
        <dbReference type="ARBA" id="ARBA00022490"/>
    </source>
</evidence>
<feature type="modified residue" description="Phosphohistidine; by EIIA" evidence="9">
    <location>
        <position position="14"/>
    </location>
</feature>
<dbReference type="SUPFAM" id="SSF52728">
    <property type="entry name" value="PTS IIb component"/>
    <property type="match status" value="1"/>
</dbReference>
<dbReference type="GO" id="GO:0009401">
    <property type="term" value="P:phosphoenolpyruvate-dependent sugar phosphotransferase system"/>
    <property type="evidence" value="ECO:0007669"/>
    <property type="project" value="UniProtKB-KW"/>
</dbReference>
<feature type="domain" description="PTS EIIB type-4" evidence="10">
    <location>
        <begin position="1"/>
        <end position="157"/>
    </location>
</feature>
<evidence type="ECO:0000259" key="10">
    <source>
        <dbReference type="PROSITE" id="PS51101"/>
    </source>
</evidence>
<keyword evidence="12" id="KW-1185">Reference proteome</keyword>
<dbReference type="Gene3D" id="3.40.35.10">
    <property type="entry name" value="Phosphotransferase system, sorbose subfamily IIB component"/>
    <property type="match status" value="1"/>
</dbReference>
<protein>
    <submittedName>
        <fullName evidence="11">PTS system mannose-specific IIB component/PTS system sorbose-specific IIB component</fullName>
    </submittedName>
</protein>
<dbReference type="AlphaFoldDB" id="A0A4R3K226"/>
<accession>A0A4R3K226</accession>
<evidence type="ECO:0000256" key="4">
    <source>
        <dbReference type="ARBA" id="ARBA00022597"/>
    </source>
</evidence>
<dbReference type="EMBL" id="SMAA01000024">
    <property type="protein sequence ID" value="TCS76160.1"/>
    <property type="molecule type" value="Genomic_DNA"/>
</dbReference>
<evidence type="ECO:0000313" key="12">
    <source>
        <dbReference type="Proteomes" id="UP000295188"/>
    </source>
</evidence>
<evidence type="ECO:0000256" key="6">
    <source>
        <dbReference type="ARBA" id="ARBA00022683"/>
    </source>
</evidence>
<sequence length="157" mass="17555">MIIKLCRIDDRLIHGQVATVWAKAANAGRIIVCSDEVMNDTIRKTLVLQVAPPGIKVNVVDIEKAIRVYNNPKYARDTVFFLFTCPQDVLRMIEGGIPIKSVNIGGMSFKDGKKQITKAVSVDDSDKETFRKLDELGVELEIRPVVNDVKVNIMDKI</sequence>
<gene>
    <name evidence="11" type="ORF">EDC37_1246</name>
</gene>
<evidence type="ECO:0000256" key="5">
    <source>
        <dbReference type="ARBA" id="ARBA00022679"/>
    </source>
</evidence>
<evidence type="ECO:0000256" key="2">
    <source>
        <dbReference type="ARBA" id="ARBA00022448"/>
    </source>
</evidence>
<comment type="subcellular location">
    <subcellularLocation>
        <location evidence="1">Cytoplasm</location>
    </subcellularLocation>
</comment>
<dbReference type="RefSeq" id="WP_132551445.1">
    <property type="nucleotide sequence ID" value="NZ_SMAA01000024.1"/>
</dbReference>
<reference evidence="11 12" key="1">
    <citation type="submission" date="2019-03" db="EMBL/GenBank/DDBJ databases">
        <title>Genomic Encyclopedia of Type Strains, Phase IV (KMG-IV): sequencing the most valuable type-strain genomes for metagenomic binning, comparative biology and taxonomic classification.</title>
        <authorList>
            <person name="Goeker M."/>
        </authorList>
    </citation>
    <scope>NUCLEOTIDE SEQUENCE [LARGE SCALE GENOMIC DNA]</scope>
    <source>
        <strain evidence="11 12">DSM 20467</strain>
    </source>
</reference>
<keyword evidence="4" id="KW-0762">Sugar transport</keyword>
<dbReference type="InterPro" id="IPR004720">
    <property type="entry name" value="PTS_IIB_sorbose-sp"/>
</dbReference>
<proteinExistence type="predicted"/>
<dbReference type="Pfam" id="PF03830">
    <property type="entry name" value="PTSIIB_sorb"/>
    <property type="match status" value="1"/>
</dbReference>
<dbReference type="InterPro" id="IPR018455">
    <property type="entry name" value="PTS_IIB_sorbose-sp_subgr"/>
</dbReference>
<evidence type="ECO:0000313" key="11">
    <source>
        <dbReference type="EMBL" id="TCS76160.1"/>
    </source>
</evidence>
<comment type="caution">
    <text evidence="11">The sequence shown here is derived from an EMBL/GenBank/DDBJ whole genome shotgun (WGS) entry which is preliminary data.</text>
</comment>
<dbReference type="GO" id="GO:0016301">
    <property type="term" value="F:kinase activity"/>
    <property type="evidence" value="ECO:0007669"/>
    <property type="project" value="UniProtKB-KW"/>
</dbReference>
<name>A0A4R3K226_9FIRM</name>
<feature type="active site" description="Pros-phosphohistidine intermediate; for EIIB activity" evidence="8">
    <location>
        <position position="14"/>
    </location>
</feature>